<sequence>MATDAQNWLQARGSHVNESYLGVARPILEITYPPVELVKSAVRLWSISPGWPVLYGRPVLMVVR</sequence>
<reference evidence="1 2" key="1">
    <citation type="submission" date="2018-06" db="EMBL/GenBank/DDBJ databases">
        <authorList>
            <consortium name="Pathogen Informatics"/>
            <person name="Doyle S."/>
        </authorList>
    </citation>
    <scope>NUCLEOTIDE SEQUENCE [LARGE SCALE GENOMIC DNA]</scope>
    <source>
        <strain evidence="1 2">NCTC11341</strain>
    </source>
</reference>
<dbReference type="AlphaFoldDB" id="A0A376P5B7"/>
<name>A0A376P5B7_ECOLX</name>
<gene>
    <name evidence="1" type="ORF">NCTC11341_05333</name>
</gene>
<protein>
    <submittedName>
        <fullName evidence="1">Putative phage kil protein</fullName>
    </submittedName>
</protein>
<proteinExistence type="predicted"/>
<dbReference type="EMBL" id="UGBT01000002">
    <property type="protein sequence ID" value="STH73617.1"/>
    <property type="molecule type" value="Genomic_DNA"/>
</dbReference>
<dbReference type="Proteomes" id="UP000254428">
    <property type="component" value="Unassembled WGS sequence"/>
</dbReference>
<evidence type="ECO:0000313" key="2">
    <source>
        <dbReference type="Proteomes" id="UP000254428"/>
    </source>
</evidence>
<organism evidence="1 2">
    <name type="scientific">Escherichia coli</name>
    <dbReference type="NCBI Taxonomy" id="562"/>
    <lineage>
        <taxon>Bacteria</taxon>
        <taxon>Pseudomonadati</taxon>
        <taxon>Pseudomonadota</taxon>
        <taxon>Gammaproteobacteria</taxon>
        <taxon>Enterobacterales</taxon>
        <taxon>Enterobacteriaceae</taxon>
        <taxon>Escherichia</taxon>
    </lineage>
</organism>
<evidence type="ECO:0000313" key="1">
    <source>
        <dbReference type="EMBL" id="STH73617.1"/>
    </source>
</evidence>
<accession>A0A376P5B7</accession>